<evidence type="ECO:0000256" key="1">
    <source>
        <dbReference type="SAM" id="MobiDB-lite"/>
    </source>
</evidence>
<gene>
    <name evidence="2" type="ORF">CEUSTIGMA_g13901.t1</name>
</gene>
<organism evidence="2 3">
    <name type="scientific">Chlamydomonas eustigma</name>
    <dbReference type="NCBI Taxonomy" id="1157962"/>
    <lineage>
        <taxon>Eukaryota</taxon>
        <taxon>Viridiplantae</taxon>
        <taxon>Chlorophyta</taxon>
        <taxon>core chlorophytes</taxon>
        <taxon>Chlorophyceae</taxon>
        <taxon>CS clade</taxon>
        <taxon>Chlamydomonadales</taxon>
        <taxon>Chlamydomonadaceae</taxon>
        <taxon>Chlamydomonas</taxon>
    </lineage>
</organism>
<keyword evidence="3" id="KW-1185">Reference proteome</keyword>
<protein>
    <submittedName>
        <fullName evidence="2">Uncharacterized protein</fullName>
    </submittedName>
</protein>
<dbReference type="OrthoDB" id="10064970at2759"/>
<feature type="compositionally biased region" description="Polar residues" evidence="1">
    <location>
        <begin position="49"/>
        <end position="58"/>
    </location>
</feature>
<dbReference type="AlphaFoldDB" id="A0A250XU84"/>
<sequence length="192" mass="21286">VGRTKLENQTGIHWDDRDATFLCKWFEPVSISPTNDAPDAPKLVKGKTKSSQSVGASTSTAQVVPKAVKPHGCQLNTLPITSPYGFNWEVKAKNDMVLCPVSMQWCTDAKAYVLSKRDQALAEELALELQATGEKGRLLSLGGDSRACKTTFPPSAPASDSETDELVLRKRRRTLKEGREKEDKTCYIFWRI</sequence>
<reference evidence="2 3" key="1">
    <citation type="submission" date="2017-08" db="EMBL/GenBank/DDBJ databases">
        <title>Acidophilic green algal genome provides insights into adaptation to an acidic environment.</title>
        <authorList>
            <person name="Hirooka S."/>
            <person name="Hirose Y."/>
            <person name="Kanesaki Y."/>
            <person name="Higuchi S."/>
            <person name="Fujiwara T."/>
            <person name="Onuma R."/>
            <person name="Era A."/>
            <person name="Ohbayashi R."/>
            <person name="Uzuka A."/>
            <person name="Nozaki H."/>
            <person name="Yoshikawa H."/>
            <person name="Miyagishima S.Y."/>
        </authorList>
    </citation>
    <scope>NUCLEOTIDE SEQUENCE [LARGE SCALE GENOMIC DNA]</scope>
    <source>
        <strain evidence="2 3">NIES-2499</strain>
    </source>
</reference>
<dbReference type="EMBL" id="BEGY01000331">
    <property type="protein sequence ID" value="GAX86492.1"/>
    <property type="molecule type" value="Genomic_DNA"/>
</dbReference>
<evidence type="ECO:0000313" key="3">
    <source>
        <dbReference type="Proteomes" id="UP000232323"/>
    </source>
</evidence>
<name>A0A250XU84_9CHLO</name>
<dbReference type="Proteomes" id="UP000232323">
    <property type="component" value="Unassembled WGS sequence"/>
</dbReference>
<feature type="non-terminal residue" evidence="2">
    <location>
        <position position="1"/>
    </location>
</feature>
<proteinExistence type="predicted"/>
<comment type="caution">
    <text evidence="2">The sequence shown here is derived from an EMBL/GenBank/DDBJ whole genome shotgun (WGS) entry which is preliminary data.</text>
</comment>
<accession>A0A250XU84</accession>
<feature type="region of interest" description="Disordered" evidence="1">
    <location>
        <begin position="36"/>
        <end position="58"/>
    </location>
</feature>
<evidence type="ECO:0000313" key="2">
    <source>
        <dbReference type="EMBL" id="GAX86492.1"/>
    </source>
</evidence>